<dbReference type="InterPro" id="IPR016195">
    <property type="entry name" value="Pol/histidinol_Pase-like"/>
</dbReference>
<feature type="domain" description="Polymerase/histidinol phosphatase N-terminal" evidence="1">
    <location>
        <begin position="6"/>
        <end position="71"/>
    </location>
</feature>
<dbReference type="Gene3D" id="3.20.20.140">
    <property type="entry name" value="Metal-dependent hydrolases"/>
    <property type="match status" value="1"/>
</dbReference>
<dbReference type="Gene3D" id="1.10.150.650">
    <property type="match status" value="1"/>
</dbReference>
<organism evidence="2 3">
    <name type="scientific">Candidatus Kuenenbacteria bacterium HGW-Kuenenbacteria-1</name>
    <dbReference type="NCBI Taxonomy" id="2013812"/>
    <lineage>
        <taxon>Bacteria</taxon>
        <taxon>Candidatus Kueneniibacteriota</taxon>
    </lineage>
</organism>
<dbReference type="AlphaFoldDB" id="A0A2N1UNN2"/>
<dbReference type="SMART" id="SM00481">
    <property type="entry name" value="POLIIIAc"/>
    <property type="match status" value="1"/>
</dbReference>
<evidence type="ECO:0000313" key="3">
    <source>
        <dbReference type="Proteomes" id="UP000233414"/>
    </source>
</evidence>
<dbReference type="GO" id="GO:0004534">
    <property type="term" value="F:5'-3' RNA exonuclease activity"/>
    <property type="evidence" value="ECO:0007669"/>
    <property type="project" value="TreeGrafter"/>
</dbReference>
<dbReference type="InterPro" id="IPR052018">
    <property type="entry name" value="PHP_domain"/>
</dbReference>
<dbReference type="SUPFAM" id="SSF89550">
    <property type="entry name" value="PHP domain-like"/>
    <property type="match status" value="1"/>
</dbReference>
<dbReference type="InterPro" id="IPR004013">
    <property type="entry name" value="PHP_dom"/>
</dbReference>
<dbReference type="InterPro" id="IPR003141">
    <property type="entry name" value="Pol/His_phosphatase_N"/>
</dbReference>
<sequence length="305" mass="35484">MKKSFIDLHMHSVYSDGMLELNQIIEKVKKENFSTFSLTDHNTIAGVEKMIALGKKNKIRVIPGIELYTFFQNKKLHLLGYNFDLKNKELNNLTSQAQINHYNWGVETLKQMEKIGFKIDFKELDKIKLKYFGFIHLKNILMKFSKNKKRMIEDLKLKQRAKAMKIKKIPNPDLFEMINYYFIKGKPGFVPGEHSEISTCLAIKTILKAGGIPVLAHPGQQLSYDDDKIIFELKQKGLKGIEAITPYHSWHQIEHYQKLANALNLIITFGTDFHCDLIDLSLKNQPIKNQWSYFKMLEKNLGLSF</sequence>
<protein>
    <recommendedName>
        <fullName evidence="1">Polymerase/histidinol phosphatase N-terminal domain-containing protein</fullName>
    </recommendedName>
</protein>
<evidence type="ECO:0000313" key="2">
    <source>
        <dbReference type="EMBL" id="PKL72467.1"/>
    </source>
</evidence>
<evidence type="ECO:0000259" key="1">
    <source>
        <dbReference type="SMART" id="SM00481"/>
    </source>
</evidence>
<proteinExistence type="predicted"/>
<dbReference type="GO" id="GO:0035312">
    <property type="term" value="F:5'-3' DNA exonuclease activity"/>
    <property type="evidence" value="ECO:0007669"/>
    <property type="project" value="TreeGrafter"/>
</dbReference>
<comment type="caution">
    <text evidence="2">The sequence shown here is derived from an EMBL/GenBank/DDBJ whole genome shotgun (WGS) entry which is preliminary data.</text>
</comment>
<dbReference type="EMBL" id="PGYQ01000004">
    <property type="protein sequence ID" value="PKL72467.1"/>
    <property type="molecule type" value="Genomic_DNA"/>
</dbReference>
<reference evidence="2 3" key="1">
    <citation type="journal article" date="2017" name="ISME J.">
        <title>Potential for microbial H2 and metal transformations associated with novel bacteria and archaea in deep terrestrial subsurface sediments.</title>
        <authorList>
            <person name="Hernsdorf A.W."/>
            <person name="Amano Y."/>
            <person name="Miyakawa K."/>
            <person name="Ise K."/>
            <person name="Suzuki Y."/>
            <person name="Anantharaman K."/>
            <person name="Probst A."/>
            <person name="Burstein D."/>
            <person name="Thomas B.C."/>
            <person name="Banfield J.F."/>
        </authorList>
    </citation>
    <scope>NUCLEOTIDE SEQUENCE [LARGE SCALE GENOMIC DNA]</scope>
    <source>
        <strain evidence="2">HGW-Kuenenbacteria-1</strain>
    </source>
</reference>
<dbReference type="PANTHER" id="PTHR42924:SF3">
    <property type="entry name" value="POLYMERASE_HISTIDINOL PHOSPHATASE N-TERMINAL DOMAIN-CONTAINING PROTEIN"/>
    <property type="match status" value="1"/>
</dbReference>
<dbReference type="CDD" id="cd07438">
    <property type="entry name" value="PHP_HisPPase_AMP"/>
    <property type="match status" value="1"/>
</dbReference>
<gene>
    <name evidence="2" type="ORF">CVV26_01410</name>
</gene>
<accession>A0A2N1UNN2</accession>
<dbReference type="PANTHER" id="PTHR42924">
    <property type="entry name" value="EXONUCLEASE"/>
    <property type="match status" value="1"/>
</dbReference>
<dbReference type="Proteomes" id="UP000233414">
    <property type="component" value="Unassembled WGS sequence"/>
</dbReference>
<name>A0A2N1UNN2_9BACT</name>
<dbReference type="Pfam" id="PF02811">
    <property type="entry name" value="PHP"/>
    <property type="match status" value="1"/>
</dbReference>